<gene>
    <name evidence="1" type="ORF">RHABOEDO_001625</name>
</gene>
<accession>A0ABX8V484</accession>
<dbReference type="RefSeq" id="WP_215216634.1">
    <property type="nucleotide sequence ID" value="NZ_CP075587.1"/>
</dbReference>
<dbReference type="Proteomes" id="UP000826014">
    <property type="component" value="Chromosome"/>
</dbReference>
<keyword evidence="2" id="KW-1185">Reference proteome</keyword>
<evidence type="ECO:0000313" key="1">
    <source>
        <dbReference type="EMBL" id="QYF49312.1"/>
    </source>
</evidence>
<dbReference type="EMBL" id="CP075587">
    <property type="protein sequence ID" value="QYF49312.1"/>
    <property type="molecule type" value="Genomic_DNA"/>
</dbReference>
<evidence type="ECO:0008006" key="3">
    <source>
        <dbReference type="Google" id="ProtNLM"/>
    </source>
</evidence>
<sequence>MLYLTALFLLTTPLNTQNCGRVSSENASYDGQDLILSGHVVIDHILGKMQARKALLKRQEKTHFPFNQIELDQEVLILLKEHGRITANRADFDLQKNQGILSSDQEQNVTYQDMIYDKRDKLIPFTIEGRTLELKLLSKEEKNREYLIDSICAEKNVAISYANAFFLTAAKATYNQLGLINQWKGCISAYGQDANTSCCLTHEQDVVYAKQIDINLIDSYLQLFCAKGILQSFLSPKAEKSSLHFSTDSLHWNNLEKKLLFKGSTQIEEQDLGIIHTQDELTIKNCMVNNKMVFQTLDAKGHTVMTCKDLKGRNHRIESHGRLYIDQNKLQAWIESPQDQEGHIQNQLYYETEDLNMFSDRAQLDYININQHVKPSSIVLKEHIRLFSKDPDKPVQLAIADKMSYSLDTHSIILSAHPGKKVLFWDVLQELRISASEVHITTDCLTQEKVIKGIGRVQFAFSKEEQTQFNQHFPQFASHE</sequence>
<evidence type="ECO:0000313" key="2">
    <source>
        <dbReference type="Proteomes" id="UP000826014"/>
    </source>
</evidence>
<reference evidence="1 2" key="1">
    <citation type="journal article" date="2022" name="bioRxiv">
        <title>Ecology and evolution of chlamydial symbionts of arthropods.</title>
        <authorList>
            <person name="Halter T."/>
            <person name="Koestlbacher S."/>
            <person name="Collingro A."/>
            <person name="Sixt B.S."/>
            <person name="Toenshoff E.R."/>
            <person name="Hendrickx F."/>
            <person name="Kostanjsek R."/>
            <person name="Horn M."/>
        </authorList>
    </citation>
    <scope>NUCLEOTIDE SEQUENCE [LARGE SCALE GENOMIC DNA]</scope>
    <source>
        <strain evidence="1">W744xW776</strain>
    </source>
</reference>
<name>A0ABX8V484_9BACT</name>
<protein>
    <recommendedName>
        <fullName evidence="3">Organic solvent tolerance-like N-terminal domain-containing protein</fullName>
    </recommendedName>
</protein>
<organism evidence="1 2">
    <name type="scientific">Candidatus Rhabdochlamydia oedothoracis</name>
    <dbReference type="NCBI Taxonomy" id="2720720"/>
    <lineage>
        <taxon>Bacteria</taxon>
        <taxon>Pseudomonadati</taxon>
        <taxon>Chlamydiota</taxon>
        <taxon>Chlamydiia</taxon>
        <taxon>Parachlamydiales</taxon>
        <taxon>Candidatus Rhabdochlamydiaceae</taxon>
        <taxon>Candidatus Rhabdochlamydia</taxon>
    </lineage>
</organism>
<proteinExistence type="predicted"/>